<dbReference type="InterPro" id="IPR010260">
    <property type="entry name" value="AlpA"/>
</dbReference>
<dbReference type="Pfam" id="PF05930">
    <property type="entry name" value="Phage_AlpA"/>
    <property type="match status" value="1"/>
</dbReference>
<comment type="caution">
    <text evidence="1">The sequence shown here is derived from an EMBL/GenBank/DDBJ whole genome shotgun (WGS) entry which is preliminary data.</text>
</comment>
<dbReference type="PANTHER" id="PTHR36154:SF1">
    <property type="entry name" value="DNA-BINDING TRANSCRIPTIONAL ACTIVATOR ALPA"/>
    <property type="match status" value="1"/>
</dbReference>
<accession>A0ABV7CPH0</accession>
<organism evidence="1 2">
    <name type="scientific">Pseudoalteromonas fenneropenaei</name>
    <dbReference type="NCBI Taxonomy" id="1737459"/>
    <lineage>
        <taxon>Bacteria</taxon>
        <taxon>Pseudomonadati</taxon>
        <taxon>Pseudomonadota</taxon>
        <taxon>Gammaproteobacteria</taxon>
        <taxon>Alteromonadales</taxon>
        <taxon>Pseudoalteromonadaceae</taxon>
        <taxon>Pseudoalteromonas</taxon>
    </lineage>
</organism>
<dbReference type="Gene3D" id="1.10.238.160">
    <property type="match status" value="1"/>
</dbReference>
<proteinExistence type="predicted"/>
<sequence length="58" mass="6797">MQLIKLKDVISKTCLSRSSIYDYVDRGLFPKPVKLGARSVAWVLCEVDEWIDERIKQR</sequence>
<dbReference type="PANTHER" id="PTHR36154">
    <property type="entry name" value="DNA-BINDING TRANSCRIPTIONAL ACTIVATOR ALPA"/>
    <property type="match status" value="1"/>
</dbReference>
<dbReference type="Proteomes" id="UP001595453">
    <property type="component" value="Unassembled WGS sequence"/>
</dbReference>
<reference evidence="2" key="1">
    <citation type="journal article" date="2019" name="Int. J. Syst. Evol. Microbiol.">
        <title>The Global Catalogue of Microorganisms (GCM) 10K type strain sequencing project: providing services to taxonomists for standard genome sequencing and annotation.</title>
        <authorList>
            <consortium name="The Broad Institute Genomics Platform"/>
            <consortium name="The Broad Institute Genome Sequencing Center for Infectious Disease"/>
            <person name="Wu L."/>
            <person name="Ma J."/>
        </authorList>
    </citation>
    <scope>NUCLEOTIDE SEQUENCE [LARGE SCALE GENOMIC DNA]</scope>
    <source>
        <strain evidence="2">KCTC 42730</strain>
    </source>
</reference>
<evidence type="ECO:0000313" key="2">
    <source>
        <dbReference type="Proteomes" id="UP001595453"/>
    </source>
</evidence>
<evidence type="ECO:0000313" key="1">
    <source>
        <dbReference type="EMBL" id="MFC3034460.1"/>
    </source>
</evidence>
<dbReference type="RefSeq" id="WP_377127776.1">
    <property type="nucleotide sequence ID" value="NZ_JBHRSD010000039.1"/>
</dbReference>
<dbReference type="InterPro" id="IPR052931">
    <property type="entry name" value="Prophage_regulatory_activator"/>
</dbReference>
<name>A0ABV7CPH0_9GAMM</name>
<protein>
    <submittedName>
        <fullName evidence="1">Helix-turn-helix transcriptional regulator</fullName>
    </submittedName>
</protein>
<dbReference type="EMBL" id="JBHRSD010000039">
    <property type="protein sequence ID" value="MFC3034460.1"/>
    <property type="molecule type" value="Genomic_DNA"/>
</dbReference>
<keyword evidence="2" id="KW-1185">Reference proteome</keyword>
<gene>
    <name evidence="1" type="ORF">ACFOEE_18290</name>
</gene>